<proteinExistence type="predicted"/>
<dbReference type="KEGG" id="tsy:THSYN_05875"/>
<dbReference type="InterPro" id="IPR001387">
    <property type="entry name" value="Cro/C1-type_HTH"/>
</dbReference>
<dbReference type="GO" id="GO:0003677">
    <property type="term" value="F:DNA binding"/>
    <property type="evidence" value="ECO:0007669"/>
    <property type="project" value="InterPro"/>
</dbReference>
<protein>
    <submittedName>
        <fullName evidence="2">Transcriptional regulator</fullName>
    </submittedName>
</protein>
<dbReference type="AlphaFoldDB" id="A0A2K8U4K8"/>
<dbReference type="Gene3D" id="1.10.260.40">
    <property type="entry name" value="lambda repressor-like DNA-binding domains"/>
    <property type="match status" value="1"/>
</dbReference>
<dbReference type="OrthoDB" id="9788479at2"/>
<accession>A0A2K8U4K8</accession>
<organism evidence="2 3">
    <name type="scientific">Candidatus Thiodictyon syntrophicum</name>
    <dbReference type="NCBI Taxonomy" id="1166950"/>
    <lineage>
        <taxon>Bacteria</taxon>
        <taxon>Pseudomonadati</taxon>
        <taxon>Pseudomonadota</taxon>
        <taxon>Gammaproteobacteria</taxon>
        <taxon>Chromatiales</taxon>
        <taxon>Chromatiaceae</taxon>
        <taxon>Thiodictyon</taxon>
    </lineage>
</organism>
<dbReference type="EMBL" id="CP020370">
    <property type="protein sequence ID" value="AUB80523.1"/>
    <property type="molecule type" value="Genomic_DNA"/>
</dbReference>
<keyword evidence="3" id="KW-1185">Reference proteome</keyword>
<sequence>MSKDGREPIIESNGNVFADLGFPPDEAAILLLRAQLLAGLRETLSERGWTQGEAAEQLGIAQSRVADLVRGKHDKFSLDMLVRLTARTGRRVEFSVN</sequence>
<reference evidence="2 3" key="1">
    <citation type="submission" date="2017-03" db="EMBL/GenBank/DDBJ databases">
        <title>Complete genome sequence of Candidatus 'Thiodictyon syntrophicum' sp. nov. strain Cad16T, a photolithoautotroph purple sulfur bacterium isolated from an alpine meromictic lake.</title>
        <authorList>
            <person name="Luedin S.M."/>
            <person name="Pothier J.F."/>
            <person name="Danza F."/>
            <person name="Storelli N."/>
            <person name="Wittwer M."/>
            <person name="Tonolla M."/>
        </authorList>
    </citation>
    <scope>NUCLEOTIDE SEQUENCE [LARGE SCALE GENOMIC DNA]</scope>
    <source>
        <strain evidence="2 3">Cad16T</strain>
    </source>
</reference>
<dbReference type="SUPFAM" id="SSF47413">
    <property type="entry name" value="lambda repressor-like DNA-binding domains"/>
    <property type="match status" value="1"/>
</dbReference>
<dbReference type="Proteomes" id="UP000232638">
    <property type="component" value="Chromosome"/>
</dbReference>
<dbReference type="PROSITE" id="PS50943">
    <property type="entry name" value="HTH_CROC1"/>
    <property type="match status" value="1"/>
</dbReference>
<name>A0A2K8U4K8_9GAMM</name>
<dbReference type="RefSeq" id="WP_100918321.1">
    <property type="nucleotide sequence ID" value="NZ_CP020370.1"/>
</dbReference>
<dbReference type="InterPro" id="IPR039554">
    <property type="entry name" value="HigA2-like_HTH"/>
</dbReference>
<gene>
    <name evidence="2" type="ORF">THSYN_05875</name>
</gene>
<dbReference type="InterPro" id="IPR010982">
    <property type="entry name" value="Lambda_DNA-bd_dom_sf"/>
</dbReference>
<evidence type="ECO:0000259" key="1">
    <source>
        <dbReference type="PROSITE" id="PS50943"/>
    </source>
</evidence>
<feature type="domain" description="HTH cro/C1-type" evidence="1">
    <location>
        <begin position="40"/>
        <end position="95"/>
    </location>
</feature>
<dbReference type="CDD" id="cd00093">
    <property type="entry name" value="HTH_XRE"/>
    <property type="match status" value="1"/>
</dbReference>
<dbReference type="Pfam" id="PF13744">
    <property type="entry name" value="HTH_37"/>
    <property type="match status" value="1"/>
</dbReference>
<dbReference type="SMART" id="SM00530">
    <property type="entry name" value="HTH_XRE"/>
    <property type="match status" value="1"/>
</dbReference>
<evidence type="ECO:0000313" key="3">
    <source>
        <dbReference type="Proteomes" id="UP000232638"/>
    </source>
</evidence>
<evidence type="ECO:0000313" key="2">
    <source>
        <dbReference type="EMBL" id="AUB80523.1"/>
    </source>
</evidence>